<reference evidence="2 3" key="1">
    <citation type="submission" date="2016-08" db="EMBL/GenBank/DDBJ databases">
        <title>A Parts List for Fungal Cellulosomes Revealed by Comparative Genomics.</title>
        <authorList>
            <consortium name="DOE Joint Genome Institute"/>
            <person name="Haitjema C.H."/>
            <person name="Gilmore S.P."/>
            <person name="Henske J.K."/>
            <person name="Solomon K.V."/>
            <person name="De Groot R."/>
            <person name="Kuo A."/>
            <person name="Mondo S.J."/>
            <person name="Salamov A.A."/>
            <person name="Labutti K."/>
            <person name="Zhao Z."/>
            <person name="Chiniquy J."/>
            <person name="Barry K."/>
            <person name="Brewer H.M."/>
            <person name="Purvine S.O."/>
            <person name="Wright A.T."/>
            <person name="Boxma B."/>
            <person name="Van Alen T."/>
            <person name="Hackstein J.H."/>
            <person name="Baker S.E."/>
            <person name="Grigoriev I.V."/>
            <person name="O'Malley M.A."/>
        </authorList>
    </citation>
    <scope>NUCLEOTIDE SEQUENCE [LARGE SCALE GENOMIC DNA]</scope>
    <source>
        <strain evidence="2 3">S4</strain>
    </source>
</reference>
<evidence type="ECO:0000256" key="1">
    <source>
        <dbReference type="SAM" id="MobiDB-lite"/>
    </source>
</evidence>
<accession>A0A1Y1WVF1</accession>
<evidence type="ECO:0000313" key="3">
    <source>
        <dbReference type="Proteomes" id="UP000193944"/>
    </source>
</evidence>
<reference evidence="2 3" key="2">
    <citation type="submission" date="2016-08" db="EMBL/GenBank/DDBJ databases">
        <title>Pervasive Adenine N6-methylation of Active Genes in Fungi.</title>
        <authorList>
            <consortium name="DOE Joint Genome Institute"/>
            <person name="Mondo S.J."/>
            <person name="Dannebaum R.O."/>
            <person name="Kuo R.C."/>
            <person name="Labutti K."/>
            <person name="Haridas S."/>
            <person name="Kuo A."/>
            <person name="Salamov A."/>
            <person name="Ahrendt S.R."/>
            <person name="Lipzen A."/>
            <person name="Sullivan W."/>
            <person name="Andreopoulos W.B."/>
            <person name="Clum A."/>
            <person name="Lindquist E."/>
            <person name="Daum C."/>
            <person name="Ramamoorthy G.K."/>
            <person name="Gryganskyi A."/>
            <person name="Culley D."/>
            <person name="Magnuson J.K."/>
            <person name="James T.Y."/>
            <person name="O'Malley M.A."/>
            <person name="Stajich J.E."/>
            <person name="Spatafora J.W."/>
            <person name="Visel A."/>
            <person name="Grigoriev I.V."/>
        </authorList>
    </citation>
    <scope>NUCLEOTIDE SEQUENCE [LARGE SCALE GENOMIC DNA]</scope>
    <source>
        <strain evidence="2 3">S4</strain>
    </source>
</reference>
<sequence length="137" mass="15520">MTVKAKSDPTKNPSYKNLANSKYDLFPEEVNRSLIFLNIQMPLKHLVNRTSKDHLVAKELVSNILDNIDVLNTESFDDITYDSIVGTNPNKSSNSNALSKAYSSNKKHDIKKVKSKLRDGLKKIKNRNKNSNKNNKS</sequence>
<comment type="caution">
    <text evidence="2">The sequence shown here is derived from an EMBL/GenBank/DDBJ whole genome shotgun (WGS) entry which is preliminary data.</text>
</comment>
<protein>
    <submittedName>
        <fullName evidence="2">Uncharacterized protein</fullName>
    </submittedName>
</protein>
<name>A0A1Y1WVF1_9FUNG</name>
<organism evidence="2 3">
    <name type="scientific">Anaeromyces robustus</name>
    <dbReference type="NCBI Taxonomy" id="1754192"/>
    <lineage>
        <taxon>Eukaryota</taxon>
        <taxon>Fungi</taxon>
        <taxon>Fungi incertae sedis</taxon>
        <taxon>Chytridiomycota</taxon>
        <taxon>Chytridiomycota incertae sedis</taxon>
        <taxon>Neocallimastigomycetes</taxon>
        <taxon>Neocallimastigales</taxon>
        <taxon>Neocallimastigaceae</taxon>
        <taxon>Anaeromyces</taxon>
    </lineage>
</organism>
<gene>
    <name evidence="2" type="ORF">BCR32DRAFT_283106</name>
</gene>
<evidence type="ECO:0000313" key="2">
    <source>
        <dbReference type="EMBL" id="ORX77539.1"/>
    </source>
</evidence>
<keyword evidence="3" id="KW-1185">Reference proteome</keyword>
<proteinExistence type="predicted"/>
<dbReference type="AlphaFoldDB" id="A0A1Y1WVF1"/>
<feature type="compositionally biased region" description="Basic residues" evidence="1">
    <location>
        <begin position="123"/>
        <end position="137"/>
    </location>
</feature>
<dbReference type="EMBL" id="MCFG01000244">
    <property type="protein sequence ID" value="ORX77539.1"/>
    <property type="molecule type" value="Genomic_DNA"/>
</dbReference>
<feature type="compositionally biased region" description="Low complexity" evidence="1">
    <location>
        <begin position="90"/>
        <end position="104"/>
    </location>
</feature>
<feature type="region of interest" description="Disordered" evidence="1">
    <location>
        <begin position="85"/>
        <end position="137"/>
    </location>
</feature>
<dbReference type="Proteomes" id="UP000193944">
    <property type="component" value="Unassembled WGS sequence"/>
</dbReference>